<reference evidence="1 2" key="1">
    <citation type="submission" date="2016-10" db="EMBL/GenBank/DDBJ databases">
        <authorList>
            <person name="de Groot N.N."/>
        </authorList>
    </citation>
    <scope>NUCLEOTIDE SEQUENCE [LARGE SCALE GENOMIC DNA]</scope>
    <source>
        <strain evidence="1 2">DSM 25186</strain>
    </source>
</reference>
<dbReference type="AlphaFoldDB" id="A0A1G9W2D9"/>
<name>A0A1G9W2D9_9BACT</name>
<organism evidence="1 2">
    <name type="scientific">Catalinimonas alkaloidigena</name>
    <dbReference type="NCBI Taxonomy" id="1075417"/>
    <lineage>
        <taxon>Bacteria</taxon>
        <taxon>Pseudomonadati</taxon>
        <taxon>Bacteroidota</taxon>
        <taxon>Cytophagia</taxon>
        <taxon>Cytophagales</taxon>
        <taxon>Catalimonadaceae</taxon>
        <taxon>Catalinimonas</taxon>
    </lineage>
</organism>
<dbReference type="EMBL" id="FNFO01000030">
    <property type="protein sequence ID" value="SDM78235.1"/>
    <property type="molecule type" value="Genomic_DNA"/>
</dbReference>
<proteinExistence type="predicted"/>
<sequence>MNPYFVHFCFGYQSHLLVLKETCIQRSCNSSTYQSHLLVLKALPLLLFAACFAGINRTCWY</sequence>
<accession>A0A1G9W2D9</accession>
<dbReference type="Proteomes" id="UP000198510">
    <property type="component" value="Unassembled WGS sequence"/>
</dbReference>
<evidence type="ECO:0000313" key="2">
    <source>
        <dbReference type="Proteomes" id="UP000198510"/>
    </source>
</evidence>
<protein>
    <submittedName>
        <fullName evidence="1">Uncharacterized protein</fullName>
    </submittedName>
</protein>
<evidence type="ECO:0000313" key="1">
    <source>
        <dbReference type="EMBL" id="SDM78235.1"/>
    </source>
</evidence>
<keyword evidence="2" id="KW-1185">Reference proteome</keyword>
<gene>
    <name evidence="1" type="ORF">SAMN05421823_1302</name>
</gene>